<comment type="caution">
    <text evidence="1">The sequence shown here is derived from an EMBL/GenBank/DDBJ whole genome shotgun (WGS) entry which is preliminary data.</text>
</comment>
<evidence type="ECO:0000313" key="1">
    <source>
        <dbReference type="EMBL" id="KAJ7521855.1"/>
    </source>
</evidence>
<protein>
    <submittedName>
        <fullName evidence="1">Uncharacterized protein</fullName>
    </submittedName>
</protein>
<organism evidence="1 2">
    <name type="scientific">Diphasiastrum complanatum</name>
    <name type="common">Issler's clubmoss</name>
    <name type="synonym">Lycopodium complanatum</name>
    <dbReference type="NCBI Taxonomy" id="34168"/>
    <lineage>
        <taxon>Eukaryota</taxon>
        <taxon>Viridiplantae</taxon>
        <taxon>Streptophyta</taxon>
        <taxon>Embryophyta</taxon>
        <taxon>Tracheophyta</taxon>
        <taxon>Lycopodiopsida</taxon>
        <taxon>Lycopodiales</taxon>
        <taxon>Lycopodiaceae</taxon>
        <taxon>Lycopodioideae</taxon>
        <taxon>Diphasiastrum</taxon>
    </lineage>
</organism>
<dbReference type="Proteomes" id="UP001162992">
    <property type="component" value="Chromosome 19"/>
</dbReference>
<reference evidence="2" key="1">
    <citation type="journal article" date="2024" name="Proc. Natl. Acad. Sci. U.S.A.">
        <title>Extraordinary preservation of gene collinearity over three hundred million years revealed in homosporous lycophytes.</title>
        <authorList>
            <person name="Li C."/>
            <person name="Wickell D."/>
            <person name="Kuo L.Y."/>
            <person name="Chen X."/>
            <person name="Nie B."/>
            <person name="Liao X."/>
            <person name="Peng D."/>
            <person name="Ji J."/>
            <person name="Jenkins J."/>
            <person name="Williams M."/>
            <person name="Shu S."/>
            <person name="Plott C."/>
            <person name="Barry K."/>
            <person name="Rajasekar S."/>
            <person name="Grimwood J."/>
            <person name="Han X."/>
            <person name="Sun S."/>
            <person name="Hou Z."/>
            <person name="He W."/>
            <person name="Dai G."/>
            <person name="Sun C."/>
            <person name="Schmutz J."/>
            <person name="Leebens-Mack J.H."/>
            <person name="Li F.W."/>
            <person name="Wang L."/>
        </authorList>
    </citation>
    <scope>NUCLEOTIDE SEQUENCE [LARGE SCALE GENOMIC DNA]</scope>
    <source>
        <strain evidence="2">cv. PW_Plant_1</strain>
    </source>
</reference>
<accession>A0ACC2AWJ1</accession>
<keyword evidence="2" id="KW-1185">Reference proteome</keyword>
<proteinExistence type="predicted"/>
<name>A0ACC2AWJ1_DIPCM</name>
<sequence length="362" mass="40922">MIPARFSSSRAEATRASYRPLIDIPANSDQFTDITLDFHSSRLHQNENKAGAIVYCFVLAIFAVGVAISPWLPGLSLQLLSPILCSCNILLLMTTGVLQDHFHAQAKKERRQGFLNFSEQLEFIAHLPFTIMSYGTAGLLLVVSWEFVIHTARIYPHLILRFVLLLELAWTGSVVGVYMWKVHVHNSSHMQPDAVNLLHSVMRPSTLGDLRYTNGGGLLELQATLLHYQQENLSYLNKEILRLQEILSKYECSQDGSTPQVDVVHLLGAREQELRAVAAERDQLQSEIRLARSLIADRDADVLRARTTNDKHIEESERLRAMLDEWSSRTAKLELALESERLLNAELQKQIISLQQLSAESM</sequence>
<evidence type="ECO:0000313" key="2">
    <source>
        <dbReference type="Proteomes" id="UP001162992"/>
    </source>
</evidence>
<gene>
    <name evidence="1" type="ORF">O6H91_19G071600</name>
</gene>
<dbReference type="EMBL" id="CM055110">
    <property type="protein sequence ID" value="KAJ7521855.1"/>
    <property type="molecule type" value="Genomic_DNA"/>
</dbReference>